<evidence type="ECO:0000313" key="3">
    <source>
        <dbReference type="Proteomes" id="UP001606305"/>
    </source>
</evidence>
<dbReference type="Proteomes" id="UP001606305">
    <property type="component" value="Unassembled WGS sequence"/>
</dbReference>
<gene>
    <name evidence="2" type="ORF">ACG00X_07355</name>
</gene>
<dbReference type="InterPro" id="IPR012434">
    <property type="entry name" value="DUF1631"/>
</dbReference>
<name>A0ABW7G415_9BURK</name>
<comment type="caution">
    <text evidence="2">The sequence shown here is derived from an EMBL/GenBank/DDBJ whole genome shotgun (WGS) entry which is preliminary data.</text>
</comment>
<keyword evidence="3" id="KW-1185">Reference proteome</keyword>
<sequence length="674" mass="74751">MSASLHPHHLIDQALKEAGPLARELLNVVQGEIDAKPQHFALREFWRKVRTQFAAHFEDRLIDLLQAARRGEDPLYRPLQGGGLGAGLSLVDEHQALQDVAIAHVTHAADDASRAELHQIGNFYAALRGIARARERDNPLRPALYAHALHRALAASPVNAQVQYELMRVAALPLAQLLHRQYVAACAALQAANIGDMVASHGSPQTDPHAHQRLAAAHGIGARTQPGTLDGLSRRVDAVNSRPQTLSAGPARDANTTQPFVRTTGPDMLSRLYDQILADPRLLPPLKALLGRLQVAVVRLARADTSLLRRQDHPTWSLLNRVAAHGMAFDRVDDARLVEFLRFMDAETQLLVAAPTPTATLFQQVLARVDAHIDQQARQSSALDAGALAALEREQQRTEWRELVRQQIGHQIDDAPLAPRVHRFLQTAWVEVIVNAMVRHGRESPEALASMEFVDAIVDSLTTPRDMGDREALRMRQPVLIERFHAGCESIQLPQSRREQALKELMAQHARLLQGLPALEGGVRRQRPDAAGNVAPMSADEIVHRLMEERDSHVPSQWLSADVDRAELPTVPVQLYKELDSPDARAALQQWIDALQIGRWFHMFIQGDWHTAQIAWISEGRQFVLFVGREADERLPLTRRALEALLANGLIAALEDDNIVQRAVDTLMSDLDGG</sequence>
<dbReference type="EMBL" id="JBIGIA010000004">
    <property type="protein sequence ID" value="MFG6456645.1"/>
    <property type="molecule type" value="Genomic_DNA"/>
</dbReference>
<proteinExistence type="predicted"/>
<dbReference type="Pfam" id="PF07793">
    <property type="entry name" value="DUF1631"/>
    <property type="match status" value="2"/>
</dbReference>
<reference evidence="2 3" key="1">
    <citation type="submission" date="2024-09" db="EMBL/GenBank/DDBJ databases">
        <title>Novel species of the genus Pelomonas and Roseateles isolated from streams.</title>
        <authorList>
            <person name="Lu H."/>
        </authorList>
    </citation>
    <scope>NUCLEOTIDE SEQUENCE [LARGE SCALE GENOMIC DNA]</scope>
    <source>
        <strain evidence="2 3">BYS96W</strain>
    </source>
</reference>
<protein>
    <submittedName>
        <fullName evidence="2">DUF1631 family protein</fullName>
    </submittedName>
</protein>
<evidence type="ECO:0000313" key="2">
    <source>
        <dbReference type="EMBL" id="MFG6456645.1"/>
    </source>
</evidence>
<evidence type="ECO:0000256" key="1">
    <source>
        <dbReference type="SAM" id="MobiDB-lite"/>
    </source>
</evidence>
<feature type="region of interest" description="Disordered" evidence="1">
    <location>
        <begin position="241"/>
        <end position="261"/>
    </location>
</feature>
<organism evidence="2 3">
    <name type="scientific">Pelomonas nitida</name>
    <dbReference type="NCBI Taxonomy" id="3299027"/>
    <lineage>
        <taxon>Bacteria</taxon>
        <taxon>Pseudomonadati</taxon>
        <taxon>Pseudomonadota</taxon>
        <taxon>Betaproteobacteria</taxon>
        <taxon>Burkholderiales</taxon>
        <taxon>Sphaerotilaceae</taxon>
        <taxon>Roseateles</taxon>
    </lineage>
</organism>
<accession>A0ABW7G415</accession>
<dbReference type="RefSeq" id="WP_394487414.1">
    <property type="nucleotide sequence ID" value="NZ_JBIGIA010000004.1"/>
</dbReference>